<sequence length="399" mass="44061">MATEFLSKINVIADRAKIALQTMSNAVQSHKDEFGLNEFYLSFTKGVVSQLSGLNRRSVEKAMAEMEANGYEFGRKKIGAVEGYDFSIEQVIDIYKHRGFAPLRDKYAEGLVLFFSNLKGGVSKTLSTVSIAQSLRCHRDLLQYDIKCLVLDIDPQSSATMYLNQRSSIGEIDNTVVQAVFNDVSREQLLSDFVLPSQVPGVDIIPASIADGFIAAEWESICKEQFGDDFNPYEALYKNVIQKLKGDYDFIFIDAGPHLDAALKAGLCASDILVTPLPPSRVDMHSTLQYISNLPSILNRLIENGAELRLKGHLAFMTKFSQSAQDIDSSILANSVFAEDFMMSSIPELSAFKRCAETFDTVISVHPSLYGGAGKSLANAKDALDSFSLALFQHVSRLR</sequence>
<dbReference type="Pfam" id="PF13614">
    <property type="entry name" value="AAA_31"/>
    <property type="match status" value="1"/>
</dbReference>
<dbReference type="Gene3D" id="3.40.50.300">
    <property type="entry name" value="P-loop containing nucleotide triphosphate hydrolases"/>
    <property type="match status" value="1"/>
</dbReference>
<protein>
    <submittedName>
        <fullName evidence="3">AAA family ATPase</fullName>
    </submittedName>
</protein>
<dbReference type="CDD" id="cd02042">
    <property type="entry name" value="ParAB_family"/>
    <property type="match status" value="1"/>
</dbReference>
<dbReference type="Pfam" id="PF18607">
    <property type="entry name" value="HTH_54"/>
    <property type="match status" value="1"/>
</dbReference>
<organism evidence="3 4">
    <name type="scientific">Shewanella xiamenensis</name>
    <dbReference type="NCBI Taxonomy" id="332186"/>
    <lineage>
        <taxon>Bacteria</taxon>
        <taxon>Pseudomonadati</taxon>
        <taxon>Pseudomonadota</taxon>
        <taxon>Gammaproteobacteria</taxon>
        <taxon>Alteromonadales</taxon>
        <taxon>Shewanellaceae</taxon>
        <taxon>Shewanella</taxon>
    </lineage>
</organism>
<dbReference type="PANTHER" id="PTHR13696:SF98">
    <property type="entry name" value="PLASMID PARTITION PROTEIN A"/>
    <property type="match status" value="1"/>
</dbReference>
<gene>
    <name evidence="3" type="ORF">QM089_23420</name>
</gene>
<dbReference type="InterPro" id="IPR041250">
    <property type="entry name" value="HTH_54"/>
</dbReference>
<dbReference type="InterPro" id="IPR050678">
    <property type="entry name" value="DNA_Partitioning_ATPase"/>
</dbReference>
<feature type="domain" description="ParA helix turn helix" evidence="2">
    <location>
        <begin position="19"/>
        <end position="107"/>
    </location>
</feature>
<evidence type="ECO:0000313" key="3">
    <source>
        <dbReference type="EMBL" id="MDV5393142.1"/>
    </source>
</evidence>
<evidence type="ECO:0000259" key="1">
    <source>
        <dbReference type="Pfam" id="PF13614"/>
    </source>
</evidence>
<comment type="caution">
    <text evidence="3">The sequence shown here is derived from an EMBL/GenBank/DDBJ whole genome shotgun (WGS) entry which is preliminary data.</text>
</comment>
<dbReference type="Gene3D" id="1.10.1660.30">
    <property type="match status" value="1"/>
</dbReference>
<name>A0AAE4TNC9_9GAMM</name>
<dbReference type="AlphaFoldDB" id="A0AAE4TNC9"/>
<dbReference type="PANTHER" id="PTHR13696">
    <property type="entry name" value="P-LOOP CONTAINING NUCLEOSIDE TRIPHOSPHATE HYDROLASE"/>
    <property type="match status" value="1"/>
</dbReference>
<accession>A0AAE4TNC9</accession>
<dbReference type="EMBL" id="JASGOQ010000003">
    <property type="protein sequence ID" value="MDV5393142.1"/>
    <property type="molecule type" value="Genomic_DNA"/>
</dbReference>
<evidence type="ECO:0000313" key="4">
    <source>
        <dbReference type="Proteomes" id="UP001187859"/>
    </source>
</evidence>
<proteinExistence type="predicted"/>
<reference evidence="3" key="1">
    <citation type="submission" date="2023-05" db="EMBL/GenBank/DDBJ databases">
        <title>Colonisation of extended spectrum b-lactamase- and carbapenemase-producing bacteria on hospital surfaces from low- and middle-income countries.</title>
        <authorList>
            <person name="Nieto-Rosado M."/>
            <person name="Sands K."/>
            <person name="Iregbu K."/>
            <person name="Zahra R."/>
            <person name="Mazarati J.B."/>
            <person name="Mehtar S."/>
            <person name="Barnards-Group B."/>
            <person name="Walsh T.R."/>
        </authorList>
    </citation>
    <scope>NUCLEOTIDE SEQUENCE</scope>
    <source>
        <strain evidence="3">PP-E493</strain>
    </source>
</reference>
<feature type="domain" description="AAA" evidence="1">
    <location>
        <begin position="113"/>
        <end position="294"/>
    </location>
</feature>
<dbReference type="Proteomes" id="UP001187859">
    <property type="component" value="Unassembled WGS sequence"/>
</dbReference>
<dbReference type="RefSeq" id="WP_014611630.1">
    <property type="nucleotide sequence ID" value="NZ_CP091834.1"/>
</dbReference>
<dbReference type="InterPro" id="IPR025669">
    <property type="entry name" value="AAA_dom"/>
</dbReference>
<evidence type="ECO:0000259" key="2">
    <source>
        <dbReference type="Pfam" id="PF18607"/>
    </source>
</evidence>
<dbReference type="SUPFAM" id="SSF52540">
    <property type="entry name" value="P-loop containing nucleoside triphosphate hydrolases"/>
    <property type="match status" value="1"/>
</dbReference>
<dbReference type="InterPro" id="IPR027417">
    <property type="entry name" value="P-loop_NTPase"/>
</dbReference>